<dbReference type="InterPro" id="IPR022251">
    <property type="entry name" value="DUF3774_wound-induced"/>
</dbReference>
<evidence type="ECO:0000313" key="3">
    <source>
        <dbReference type="Proteomes" id="UP000238479"/>
    </source>
</evidence>
<name>A0A2P6S2S4_ROSCH</name>
<dbReference type="PANTHER" id="PTHR33090">
    <property type="entry name" value="DUF3774 DOMAIN PROTEIN-RELATED"/>
    <property type="match status" value="1"/>
</dbReference>
<feature type="region of interest" description="Disordered" evidence="1">
    <location>
        <begin position="16"/>
        <end position="77"/>
    </location>
</feature>
<evidence type="ECO:0000313" key="2">
    <source>
        <dbReference type="EMBL" id="PRQ52990.1"/>
    </source>
</evidence>
<evidence type="ECO:0000256" key="1">
    <source>
        <dbReference type="SAM" id="MobiDB-lite"/>
    </source>
</evidence>
<accession>A0A2P6S2S4</accession>
<feature type="compositionally biased region" description="Basic and acidic residues" evidence="1">
    <location>
        <begin position="68"/>
        <end position="77"/>
    </location>
</feature>
<organism evidence="2 3">
    <name type="scientific">Rosa chinensis</name>
    <name type="common">China rose</name>
    <dbReference type="NCBI Taxonomy" id="74649"/>
    <lineage>
        <taxon>Eukaryota</taxon>
        <taxon>Viridiplantae</taxon>
        <taxon>Streptophyta</taxon>
        <taxon>Embryophyta</taxon>
        <taxon>Tracheophyta</taxon>
        <taxon>Spermatophyta</taxon>
        <taxon>Magnoliopsida</taxon>
        <taxon>eudicotyledons</taxon>
        <taxon>Gunneridae</taxon>
        <taxon>Pentapetalae</taxon>
        <taxon>rosids</taxon>
        <taxon>fabids</taxon>
        <taxon>Rosales</taxon>
        <taxon>Rosaceae</taxon>
        <taxon>Rosoideae</taxon>
        <taxon>Rosoideae incertae sedis</taxon>
        <taxon>Rosa</taxon>
    </lineage>
</organism>
<dbReference type="Pfam" id="PF12609">
    <property type="entry name" value="DUF3774"/>
    <property type="match status" value="1"/>
</dbReference>
<comment type="caution">
    <text evidence="2">The sequence shown here is derived from an EMBL/GenBank/DDBJ whole genome shotgun (WGS) entry which is preliminary data.</text>
</comment>
<gene>
    <name evidence="2" type="ORF">RchiOBHm_Chr2g0161551</name>
</gene>
<keyword evidence="3" id="KW-1185">Reference proteome</keyword>
<dbReference type="STRING" id="74649.A0A2P6S2S4"/>
<sequence>MNYLNRVWMAASVATVQGPSDQVSRRNSGLNSFQLSRRRSGGDASSDLPPSPGGAGSGFSGGGGGGKCEQRRQQSDESLQRVMYLNCWGQG</sequence>
<reference evidence="2 3" key="1">
    <citation type="journal article" date="2018" name="Nat. Genet.">
        <title>The Rosa genome provides new insights in the design of modern roses.</title>
        <authorList>
            <person name="Bendahmane M."/>
        </authorList>
    </citation>
    <scope>NUCLEOTIDE SEQUENCE [LARGE SCALE GENOMIC DNA]</scope>
    <source>
        <strain evidence="3">cv. Old Blush</strain>
    </source>
</reference>
<dbReference type="Gramene" id="PRQ52990">
    <property type="protein sequence ID" value="PRQ52990"/>
    <property type="gene ID" value="RchiOBHm_Chr2g0161551"/>
</dbReference>
<dbReference type="EMBL" id="PDCK01000040">
    <property type="protein sequence ID" value="PRQ52990.1"/>
    <property type="molecule type" value="Genomic_DNA"/>
</dbReference>
<dbReference type="AlphaFoldDB" id="A0A2P6S2S4"/>
<dbReference type="Proteomes" id="UP000238479">
    <property type="component" value="Chromosome 2"/>
</dbReference>
<proteinExistence type="predicted"/>
<feature type="compositionally biased region" description="Gly residues" evidence="1">
    <location>
        <begin position="53"/>
        <end position="67"/>
    </location>
</feature>
<protein>
    <submittedName>
        <fullName evidence="2">Uncharacterized protein</fullName>
    </submittedName>
</protein>
<feature type="compositionally biased region" description="Polar residues" evidence="1">
    <location>
        <begin position="16"/>
        <end position="35"/>
    </location>
</feature>
<dbReference type="OMA" id="VNSHADH"/>